<dbReference type="EMBL" id="CP014525">
    <property type="protein sequence ID" value="AMW33842.1"/>
    <property type="molecule type" value="Genomic_DNA"/>
</dbReference>
<gene>
    <name evidence="2" type="ORF">AY555_00165</name>
</gene>
<accession>A0A143DAX5</accession>
<dbReference type="GeneID" id="53315577"/>
<dbReference type="GO" id="GO:0044781">
    <property type="term" value="P:bacterial-type flagellum organization"/>
    <property type="evidence" value="ECO:0007669"/>
    <property type="project" value="InterPro"/>
</dbReference>
<reference evidence="2 3" key="1">
    <citation type="submission" date="2016-02" db="EMBL/GenBank/DDBJ databases">
        <title>Complete Genome of H5569, the type strain of the newly described species Haematospirillium jordaniae.</title>
        <authorList>
            <person name="Nicholson A.C."/>
            <person name="Humrighouse B.W."/>
            <person name="Loparov V."/>
            <person name="McQuiston J.R."/>
        </authorList>
    </citation>
    <scope>NUCLEOTIDE SEQUENCE [LARGE SCALE GENOMIC DNA]</scope>
    <source>
        <strain evidence="2 3">H5569</strain>
    </source>
</reference>
<dbReference type="Proteomes" id="UP000076066">
    <property type="component" value="Chromosome"/>
</dbReference>
<evidence type="ECO:0000256" key="1">
    <source>
        <dbReference type="SAM" id="MobiDB-lite"/>
    </source>
</evidence>
<feature type="compositionally biased region" description="Basic and acidic residues" evidence="1">
    <location>
        <begin position="123"/>
        <end position="138"/>
    </location>
</feature>
<evidence type="ECO:0000313" key="3">
    <source>
        <dbReference type="Proteomes" id="UP000076066"/>
    </source>
</evidence>
<feature type="region of interest" description="Disordered" evidence="1">
    <location>
        <begin position="117"/>
        <end position="138"/>
    </location>
</feature>
<proteinExistence type="predicted"/>
<evidence type="ECO:0000313" key="2">
    <source>
        <dbReference type="EMBL" id="AMW33842.1"/>
    </source>
</evidence>
<dbReference type="Pfam" id="PF07309">
    <property type="entry name" value="FlaF"/>
    <property type="match status" value="1"/>
</dbReference>
<dbReference type="OrthoDB" id="7358954at2"/>
<organism evidence="2 3">
    <name type="scientific">Haematospirillum jordaniae</name>
    <dbReference type="NCBI Taxonomy" id="1549855"/>
    <lineage>
        <taxon>Bacteria</taxon>
        <taxon>Pseudomonadati</taxon>
        <taxon>Pseudomonadota</taxon>
        <taxon>Alphaproteobacteria</taxon>
        <taxon>Rhodospirillales</taxon>
        <taxon>Novispirillaceae</taxon>
        <taxon>Haematospirillum</taxon>
    </lineage>
</organism>
<name>A0A143DAX5_9PROT</name>
<evidence type="ECO:0008006" key="4">
    <source>
        <dbReference type="Google" id="ProtNLM"/>
    </source>
</evidence>
<dbReference type="AlphaFoldDB" id="A0A143DAX5"/>
<dbReference type="InterPro" id="IPR010845">
    <property type="entry name" value="FlaF"/>
</dbReference>
<sequence>MSARTLSETCEGEALALFLVSDAISLAEEKGDQALMDAAIEKNLDIWLTVKAHCITGSTIFPQHIRNNLMALADYVSRETALIMQGNGGNRSRSLAAINLQIAEGLLESVRNSEVSNDNALENSEKEMHGTLEDSAVH</sequence>
<dbReference type="KEGG" id="hjo:AY555_00165"/>
<dbReference type="STRING" id="1549855.AY555_00165"/>
<dbReference type="RefSeq" id="WP_066131811.1">
    <property type="nucleotide sequence ID" value="NZ_CP014525.1"/>
</dbReference>
<protein>
    <recommendedName>
        <fullName evidence="4">Flagellar FlaF family protein</fullName>
    </recommendedName>
</protein>
<keyword evidence="3" id="KW-1185">Reference proteome</keyword>